<accession>A0AAF1KL53</accession>
<proteinExistence type="predicted"/>
<evidence type="ECO:0000256" key="2">
    <source>
        <dbReference type="SAM" id="SignalP"/>
    </source>
</evidence>
<feature type="signal peptide" evidence="2">
    <location>
        <begin position="1"/>
        <end position="17"/>
    </location>
</feature>
<feature type="chain" id="PRO_5042275109" evidence="2">
    <location>
        <begin position="18"/>
        <end position="183"/>
    </location>
</feature>
<dbReference type="RefSeq" id="WP_211876311.1">
    <property type="nucleotide sequence ID" value="NZ_JAAEDH010000035.1"/>
</dbReference>
<dbReference type="SUPFAM" id="SSF89392">
    <property type="entry name" value="Prokaryotic lipoproteins and lipoprotein localization factors"/>
    <property type="match status" value="1"/>
</dbReference>
<reference evidence="3" key="1">
    <citation type="submission" date="2020-01" db="EMBL/GenBank/DDBJ databases">
        <authorList>
            <person name="Rat A."/>
        </authorList>
    </citation>
    <scope>NUCLEOTIDE SEQUENCE</scope>
    <source>
        <strain evidence="3">LMG 28251</strain>
    </source>
</reference>
<keyword evidence="4" id="KW-1185">Reference proteome</keyword>
<dbReference type="Proteomes" id="UP001196068">
    <property type="component" value="Unassembled WGS sequence"/>
</dbReference>
<sequence length="183" mass="20015">MRRRALFLLALPMPARAAGVEDVMRGLAAVRESRAVFRETRAIPELEGVLPSRGTLSWRAPDRVEKHTTEPVEERLTVAGDTLTLERRGTRQVLSLDAAPEVRALVEAIRGTLAGDLPRLSSFYDVRFSEPGDGSWRISLYPRSARLAAAVQAIIITGRGAQIGTVETQERGGITSMSIEARP</sequence>
<dbReference type="Gene3D" id="2.50.20.10">
    <property type="entry name" value="Lipoprotein localisation LolA/LolB/LppX"/>
    <property type="match status" value="1"/>
</dbReference>
<reference evidence="3" key="2">
    <citation type="journal article" date="2021" name="Syst. Appl. Microbiol.">
        <title>Roseomonas hellenica sp. nov., isolated from roots of wild-growing Alkanna tinctoria.</title>
        <authorList>
            <person name="Rat A."/>
            <person name="Naranjo H.D."/>
            <person name="Lebbe L."/>
            <person name="Cnockaert M."/>
            <person name="Krigas N."/>
            <person name="Grigoriadou K."/>
            <person name="Maloupa E."/>
            <person name="Willems A."/>
        </authorList>
    </citation>
    <scope>NUCLEOTIDE SEQUENCE</scope>
    <source>
        <strain evidence="3">LMG 28251</strain>
    </source>
</reference>
<keyword evidence="3" id="KW-0449">Lipoprotein</keyword>
<gene>
    <name evidence="3" type="ORF">GXW79_20405</name>
</gene>
<dbReference type="InterPro" id="IPR029046">
    <property type="entry name" value="LolA/LolB/LppX"/>
</dbReference>
<evidence type="ECO:0000313" key="4">
    <source>
        <dbReference type="Proteomes" id="UP001196068"/>
    </source>
</evidence>
<dbReference type="AlphaFoldDB" id="A0AAF1KL53"/>
<dbReference type="InterPro" id="IPR004564">
    <property type="entry name" value="OM_lipoprot_carrier_LolA-like"/>
</dbReference>
<protein>
    <submittedName>
        <fullName evidence="3">Outer membrane lipoprotein carrier protein LolA</fullName>
    </submittedName>
</protein>
<evidence type="ECO:0000256" key="1">
    <source>
        <dbReference type="ARBA" id="ARBA00022729"/>
    </source>
</evidence>
<name>A0AAF1KL53_9PROT</name>
<dbReference type="CDD" id="cd16325">
    <property type="entry name" value="LolA"/>
    <property type="match status" value="1"/>
</dbReference>
<dbReference type="Pfam" id="PF19574">
    <property type="entry name" value="LolA_3"/>
    <property type="match status" value="1"/>
</dbReference>
<organism evidence="3 4">
    <name type="scientific">Plastoroseomonas arctica</name>
    <dbReference type="NCBI Taxonomy" id="1509237"/>
    <lineage>
        <taxon>Bacteria</taxon>
        <taxon>Pseudomonadati</taxon>
        <taxon>Pseudomonadota</taxon>
        <taxon>Alphaproteobacteria</taxon>
        <taxon>Acetobacterales</taxon>
        <taxon>Acetobacteraceae</taxon>
        <taxon>Plastoroseomonas</taxon>
    </lineage>
</organism>
<comment type="caution">
    <text evidence="3">The sequence shown here is derived from an EMBL/GenBank/DDBJ whole genome shotgun (WGS) entry which is preliminary data.</text>
</comment>
<evidence type="ECO:0000313" key="3">
    <source>
        <dbReference type="EMBL" id="MBR0657450.1"/>
    </source>
</evidence>
<dbReference type="EMBL" id="JAAEDH010000035">
    <property type="protein sequence ID" value="MBR0657450.1"/>
    <property type="molecule type" value="Genomic_DNA"/>
</dbReference>
<keyword evidence="1 2" id="KW-0732">Signal</keyword>